<evidence type="ECO:0000259" key="7">
    <source>
        <dbReference type="Pfam" id="PF04335"/>
    </source>
</evidence>
<evidence type="ECO:0000256" key="3">
    <source>
        <dbReference type="ARBA" id="ARBA00023136"/>
    </source>
</evidence>
<keyword evidence="2 6" id="KW-1133">Transmembrane helix</keyword>
<evidence type="ECO:0000313" key="8">
    <source>
        <dbReference type="EMBL" id="SFP08945.1"/>
    </source>
</evidence>
<feature type="transmembrane region" description="Helical" evidence="6">
    <location>
        <begin position="128"/>
        <end position="148"/>
    </location>
</feature>
<evidence type="ECO:0000313" key="9">
    <source>
        <dbReference type="Proteomes" id="UP000199236"/>
    </source>
</evidence>
<comment type="subcellular location">
    <subcellularLocation>
        <location evidence="4">Endomembrane system</location>
        <topology evidence="4">Single-pass membrane protein</topology>
    </subcellularLocation>
</comment>
<dbReference type="Proteomes" id="UP000199236">
    <property type="component" value="Unassembled WGS sequence"/>
</dbReference>
<dbReference type="GO" id="GO:0012505">
    <property type="term" value="C:endomembrane system"/>
    <property type="evidence" value="ECO:0007669"/>
    <property type="project" value="UniProtKB-SubCell"/>
</dbReference>
<name>A0A1I5MH83_9HYPH</name>
<keyword evidence="1 6" id="KW-0812">Transmembrane</keyword>
<keyword evidence="3 6" id="KW-0472">Membrane</keyword>
<dbReference type="RefSeq" id="WP_175528225.1">
    <property type="nucleotide sequence ID" value="NZ_FOVR01000021.1"/>
</dbReference>
<accession>A0A1I5MH83</accession>
<dbReference type="GO" id="GO:0016020">
    <property type="term" value="C:membrane"/>
    <property type="evidence" value="ECO:0007669"/>
    <property type="project" value="InterPro"/>
</dbReference>
<feature type="domain" description="Bacterial virulence protein VirB8" evidence="7">
    <location>
        <begin position="137"/>
        <end position="321"/>
    </location>
</feature>
<dbReference type="EMBL" id="FOVR01000021">
    <property type="protein sequence ID" value="SFP08945.1"/>
    <property type="molecule type" value="Genomic_DNA"/>
</dbReference>
<dbReference type="SUPFAM" id="SSF54427">
    <property type="entry name" value="NTF2-like"/>
    <property type="match status" value="1"/>
</dbReference>
<protein>
    <submittedName>
        <fullName evidence="8">VirB8 protein</fullName>
    </submittedName>
</protein>
<dbReference type="AlphaFoldDB" id="A0A1I5MH83"/>
<dbReference type="InterPro" id="IPR032710">
    <property type="entry name" value="NTF2-like_dom_sf"/>
</dbReference>
<dbReference type="Gene3D" id="3.10.450.230">
    <property type="entry name" value="VirB8 protein"/>
    <property type="match status" value="1"/>
</dbReference>
<dbReference type="STRING" id="655353.SAMN04488056_12138"/>
<feature type="compositionally biased region" description="Basic and acidic residues" evidence="5">
    <location>
        <begin position="88"/>
        <end position="100"/>
    </location>
</feature>
<evidence type="ECO:0000256" key="5">
    <source>
        <dbReference type="SAM" id="MobiDB-lite"/>
    </source>
</evidence>
<organism evidence="8 9">
    <name type="scientific">Cohaesibacter marisflavi</name>
    <dbReference type="NCBI Taxonomy" id="655353"/>
    <lineage>
        <taxon>Bacteria</taxon>
        <taxon>Pseudomonadati</taxon>
        <taxon>Pseudomonadota</taxon>
        <taxon>Alphaproteobacteria</taxon>
        <taxon>Hyphomicrobiales</taxon>
        <taxon>Cohaesibacteraceae</taxon>
    </lineage>
</organism>
<reference evidence="8 9" key="1">
    <citation type="submission" date="2016-10" db="EMBL/GenBank/DDBJ databases">
        <authorList>
            <person name="de Groot N.N."/>
        </authorList>
    </citation>
    <scope>NUCLEOTIDE SEQUENCE [LARGE SCALE GENOMIC DNA]</scope>
    <source>
        <strain evidence="8 9">CGMCC 1.9157</strain>
    </source>
</reference>
<gene>
    <name evidence="8" type="ORF">SAMN04488056_12138</name>
</gene>
<feature type="region of interest" description="Disordered" evidence="5">
    <location>
        <begin position="81"/>
        <end position="100"/>
    </location>
</feature>
<proteinExistence type="predicted"/>
<dbReference type="InterPro" id="IPR007430">
    <property type="entry name" value="VirB8"/>
</dbReference>
<keyword evidence="9" id="KW-1185">Reference proteome</keyword>
<evidence type="ECO:0000256" key="4">
    <source>
        <dbReference type="ARBA" id="ARBA00037847"/>
    </source>
</evidence>
<sequence>MRFLTRLFRRLRKPPDQVVRIEPVERVEPEAVSSSLMLTVANDEKQVGGDVGTSAYEQQEDPAVYYGSKLPFHKRILSFGKKQSTRKPKSDDREKGAVRQAEEGIGNHRAVLTADPFAFKTAARRNAFFLRFFVVYSTAATLAIIVLVSTISELFPLKTTEFALLRVDPNDDRIYSVEPVSVKVPGYELMVEKIARRYVRDILAIDDVTQNERFNRVRRYSDSDFFNAYLKANKDLISRALGDGLNRSITVVGANKIVRYDDIYQFVVEFIQTDKIGRDKPKKRHLRAYLELEPRQQDVQEVDKFENPLGIRVLNMAVKEEPTKNE</sequence>
<evidence type="ECO:0000256" key="1">
    <source>
        <dbReference type="ARBA" id="ARBA00022692"/>
    </source>
</evidence>
<evidence type="ECO:0000256" key="2">
    <source>
        <dbReference type="ARBA" id="ARBA00022989"/>
    </source>
</evidence>
<dbReference type="Pfam" id="PF04335">
    <property type="entry name" value="VirB8"/>
    <property type="match status" value="1"/>
</dbReference>
<evidence type="ECO:0000256" key="6">
    <source>
        <dbReference type="SAM" id="Phobius"/>
    </source>
</evidence>